<gene>
    <name evidence="2" type="ORF">BHY_0383</name>
</gene>
<name>A0ABN4C329_9SPIR</name>
<protein>
    <submittedName>
        <fullName evidence="2">Uncharacterized protein</fullName>
    </submittedName>
</protein>
<organism evidence="2 3">
    <name type="scientific">Borrelia nietonii YOR</name>
    <dbReference type="NCBI Taxonomy" id="1293576"/>
    <lineage>
        <taxon>Bacteria</taxon>
        <taxon>Pseudomonadati</taxon>
        <taxon>Spirochaetota</taxon>
        <taxon>Spirochaetia</taxon>
        <taxon>Spirochaetales</taxon>
        <taxon>Borreliaceae</taxon>
        <taxon>Borrelia</taxon>
        <taxon>Borrelia nietonii</taxon>
    </lineage>
</organism>
<proteinExistence type="predicted"/>
<feature type="transmembrane region" description="Helical" evidence="1">
    <location>
        <begin position="82"/>
        <end position="113"/>
    </location>
</feature>
<evidence type="ECO:0000256" key="1">
    <source>
        <dbReference type="SAM" id="Phobius"/>
    </source>
</evidence>
<dbReference type="Proteomes" id="UP000019269">
    <property type="component" value="Chromosome"/>
</dbReference>
<evidence type="ECO:0000313" key="3">
    <source>
        <dbReference type="Proteomes" id="UP000019269"/>
    </source>
</evidence>
<keyword evidence="3" id="KW-1185">Reference proteome</keyword>
<keyword evidence="1" id="KW-1133">Transmembrane helix</keyword>
<sequence length="118" mass="14247">MLSVLRFIFLISCRFISMFFIFSLIFICTFYLKYKFLHANFSILSFELYYDAYLYAFPLSLVATFMRIAYPFNVKTFRIKRTLYGVVFIFILLLSYFGFLASANFNFVFWIFIAEMKK</sequence>
<keyword evidence="1" id="KW-0472">Membrane</keyword>
<feature type="transmembrane region" description="Helical" evidence="1">
    <location>
        <begin position="7"/>
        <end position="32"/>
    </location>
</feature>
<reference evidence="2" key="1">
    <citation type="submission" date="2013-02" db="EMBL/GenBank/DDBJ databases">
        <title>Comparative genomics of Borrelia species.</title>
        <authorList>
            <person name="Schwan T.G."/>
            <person name="Raffel S.J."/>
            <person name="Porcella S.F."/>
        </authorList>
    </citation>
    <scope>NUCLEOTIDE SEQUENCE [LARGE SCALE GENOMIC DNA]</scope>
    <source>
        <strain evidence="2">YOR</strain>
    </source>
</reference>
<accession>A0ABN4C329</accession>
<feature type="transmembrane region" description="Helical" evidence="1">
    <location>
        <begin position="52"/>
        <end position="70"/>
    </location>
</feature>
<evidence type="ECO:0000313" key="2">
    <source>
        <dbReference type="EMBL" id="AHH03334.1"/>
    </source>
</evidence>
<keyword evidence="1" id="KW-0812">Transmembrane</keyword>
<dbReference type="EMBL" id="CP004146">
    <property type="protein sequence ID" value="AHH03334.1"/>
    <property type="molecule type" value="Genomic_DNA"/>
</dbReference>